<accession>A0AAD7GS18</accession>
<dbReference type="AlphaFoldDB" id="A0AAD7GS18"/>
<comment type="caution">
    <text evidence="2">The sequence shown here is derived from an EMBL/GenBank/DDBJ whole genome shotgun (WGS) entry which is preliminary data.</text>
</comment>
<reference evidence="2" key="1">
    <citation type="submission" date="2023-03" db="EMBL/GenBank/DDBJ databases">
        <title>Massive genome expansion in bonnet fungi (Mycena s.s.) driven by repeated elements and novel gene families across ecological guilds.</title>
        <authorList>
            <consortium name="Lawrence Berkeley National Laboratory"/>
            <person name="Harder C.B."/>
            <person name="Miyauchi S."/>
            <person name="Viragh M."/>
            <person name="Kuo A."/>
            <person name="Thoen E."/>
            <person name="Andreopoulos B."/>
            <person name="Lu D."/>
            <person name="Skrede I."/>
            <person name="Drula E."/>
            <person name="Henrissat B."/>
            <person name="Morin E."/>
            <person name="Kohler A."/>
            <person name="Barry K."/>
            <person name="LaButti K."/>
            <person name="Morin E."/>
            <person name="Salamov A."/>
            <person name="Lipzen A."/>
            <person name="Mereny Z."/>
            <person name="Hegedus B."/>
            <person name="Baldrian P."/>
            <person name="Stursova M."/>
            <person name="Weitz H."/>
            <person name="Taylor A."/>
            <person name="Grigoriev I.V."/>
            <person name="Nagy L.G."/>
            <person name="Martin F."/>
            <person name="Kauserud H."/>
        </authorList>
    </citation>
    <scope>NUCLEOTIDE SEQUENCE</scope>
    <source>
        <strain evidence="2">CBHHK067</strain>
    </source>
</reference>
<dbReference type="Proteomes" id="UP001221757">
    <property type="component" value="Unassembled WGS sequence"/>
</dbReference>
<sequence>MSNAISTLQTSLILGALSLVPGNTSPYITLGLASVLLAVYAVHHYGPTQRRARLEDAIMATETILEGAKLDCAKDHMTLVERGRRLLEAKLLASNIQTKILQVRVGPGRNTSRLSRK</sequence>
<evidence type="ECO:0000256" key="1">
    <source>
        <dbReference type="SAM" id="Phobius"/>
    </source>
</evidence>
<protein>
    <submittedName>
        <fullName evidence="2">Uncharacterized protein</fullName>
    </submittedName>
</protein>
<dbReference type="EMBL" id="JARKIE010000011">
    <property type="protein sequence ID" value="KAJ7704007.1"/>
    <property type="molecule type" value="Genomic_DNA"/>
</dbReference>
<gene>
    <name evidence="2" type="ORF">B0H17DRAFT_1326725</name>
</gene>
<feature type="transmembrane region" description="Helical" evidence="1">
    <location>
        <begin position="28"/>
        <end position="46"/>
    </location>
</feature>
<organism evidence="2 3">
    <name type="scientific">Mycena rosella</name>
    <name type="common">Pink bonnet</name>
    <name type="synonym">Agaricus rosellus</name>
    <dbReference type="NCBI Taxonomy" id="1033263"/>
    <lineage>
        <taxon>Eukaryota</taxon>
        <taxon>Fungi</taxon>
        <taxon>Dikarya</taxon>
        <taxon>Basidiomycota</taxon>
        <taxon>Agaricomycotina</taxon>
        <taxon>Agaricomycetes</taxon>
        <taxon>Agaricomycetidae</taxon>
        <taxon>Agaricales</taxon>
        <taxon>Marasmiineae</taxon>
        <taxon>Mycenaceae</taxon>
        <taxon>Mycena</taxon>
    </lineage>
</organism>
<keyword evidence="3" id="KW-1185">Reference proteome</keyword>
<name>A0AAD7GS18_MYCRO</name>
<proteinExistence type="predicted"/>
<evidence type="ECO:0000313" key="2">
    <source>
        <dbReference type="EMBL" id="KAJ7704007.1"/>
    </source>
</evidence>
<keyword evidence="1" id="KW-0472">Membrane</keyword>
<evidence type="ECO:0000313" key="3">
    <source>
        <dbReference type="Proteomes" id="UP001221757"/>
    </source>
</evidence>
<keyword evidence="1" id="KW-0812">Transmembrane</keyword>
<keyword evidence="1" id="KW-1133">Transmembrane helix</keyword>